<dbReference type="InterPro" id="IPR039420">
    <property type="entry name" value="WalR-like"/>
</dbReference>
<dbReference type="EMBL" id="BSOG01000004">
    <property type="protein sequence ID" value="GLR14322.1"/>
    <property type="molecule type" value="Genomic_DNA"/>
</dbReference>
<evidence type="ECO:0000259" key="4">
    <source>
        <dbReference type="PROSITE" id="PS50930"/>
    </source>
</evidence>
<dbReference type="Proteomes" id="UP001156706">
    <property type="component" value="Unassembled WGS sequence"/>
</dbReference>
<feature type="domain" description="Response regulatory" evidence="3">
    <location>
        <begin position="8"/>
        <end position="120"/>
    </location>
</feature>
<dbReference type="Gene3D" id="2.40.50.1020">
    <property type="entry name" value="LytTr DNA-binding domain"/>
    <property type="match status" value="1"/>
</dbReference>
<evidence type="ECO:0000256" key="1">
    <source>
        <dbReference type="ARBA" id="ARBA00023125"/>
    </source>
</evidence>
<evidence type="ECO:0000313" key="6">
    <source>
        <dbReference type="Proteomes" id="UP001156706"/>
    </source>
</evidence>
<dbReference type="SMART" id="SM00448">
    <property type="entry name" value="REC"/>
    <property type="match status" value="1"/>
</dbReference>
<organism evidence="5 6">
    <name type="scientific">Chitinimonas prasina</name>
    <dbReference type="NCBI Taxonomy" id="1434937"/>
    <lineage>
        <taxon>Bacteria</taxon>
        <taxon>Pseudomonadati</taxon>
        <taxon>Pseudomonadota</taxon>
        <taxon>Betaproteobacteria</taxon>
        <taxon>Neisseriales</taxon>
        <taxon>Chitinibacteraceae</taxon>
        <taxon>Chitinimonas</taxon>
    </lineage>
</organism>
<evidence type="ECO:0000313" key="5">
    <source>
        <dbReference type="EMBL" id="GLR14322.1"/>
    </source>
</evidence>
<dbReference type="InterPro" id="IPR007492">
    <property type="entry name" value="LytTR_DNA-bd_dom"/>
</dbReference>
<dbReference type="Pfam" id="PF00072">
    <property type="entry name" value="Response_reg"/>
    <property type="match status" value="1"/>
</dbReference>
<dbReference type="SMART" id="SM00850">
    <property type="entry name" value="LytTR"/>
    <property type="match status" value="1"/>
</dbReference>
<dbReference type="InterPro" id="IPR011006">
    <property type="entry name" value="CheY-like_superfamily"/>
</dbReference>
<dbReference type="InterPro" id="IPR001789">
    <property type="entry name" value="Sig_transdc_resp-reg_receiver"/>
</dbReference>
<protein>
    <submittedName>
        <fullName evidence="5">DNA-binding response regulator</fullName>
    </submittedName>
</protein>
<keyword evidence="6" id="KW-1185">Reference proteome</keyword>
<evidence type="ECO:0000256" key="2">
    <source>
        <dbReference type="PROSITE-ProRule" id="PRU00169"/>
    </source>
</evidence>
<keyword evidence="2" id="KW-0597">Phosphoprotein</keyword>
<feature type="domain" description="HTH LytTR-type" evidence="4">
    <location>
        <begin position="157"/>
        <end position="259"/>
    </location>
</feature>
<dbReference type="PANTHER" id="PTHR48111:SF69">
    <property type="entry name" value="RESPONSE REGULATOR RECEIVER"/>
    <property type="match status" value="1"/>
</dbReference>
<sequence>MSHKAAPTAVIADDERLMREQIVSRLKEAWPELVIVGEATNGLEAVAMARAQEPDIVFLDIRMPELDGIGAARALLGQCHVVFVTAYDQYAITAFEQGAVDYLLKPADPERLKLTCQRLQERLAKNEEEPNDMDVLLDQLSRRLGGEGKSRDYLRWIQASVGNSIRMISTREILFFRAEDKYTRVQTEGFEALIRKPIKELADELDPDEFWQIHRAILVRVDAIDQVSRDFRGQQIVQMKGNNEKLEVSRSFNNLFKQM</sequence>
<gene>
    <name evidence="5" type="primary">algR_3</name>
    <name evidence="5" type="ORF">GCM10007907_31120</name>
</gene>
<reference evidence="6" key="1">
    <citation type="journal article" date="2019" name="Int. J. Syst. Evol. Microbiol.">
        <title>The Global Catalogue of Microorganisms (GCM) 10K type strain sequencing project: providing services to taxonomists for standard genome sequencing and annotation.</title>
        <authorList>
            <consortium name="The Broad Institute Genomics Platform"/>
            <consortium name="The Broad Institute Genome Sequencing Center for Infectious Disease"/>
            <person name="Wu L."/>
            <person name="Ma J."/>
        </authorList>
    </citation>
    <scope>NUCLEOTIDE SEQUENCE [LARGE SCALE GENOMIC DNA]</scope>
    <source>
        <strain evidence="6">NBRC 110044</strain>
    </source>
</reference>
<dbReference type="Pfam" id="PF04397">
    <property type="entry name" value="LytTR"/>
    <property type="match status" value="1"/>
</dbReference>
<name>A0ABQ5YKT4_9NEIS</name>
<keyword evidence="1 5" id="KW-0238">DNA-binding</keyword>
<accession>A0ABQ5YKT4</accession>
<dbReference type="SUPFAM" id="SSF52172">
    <property type="entry name" value="CheY-like"/>
    <property type="match status" value="1"/>
</dbReference>
<dbReference type="RefSeq" id="WP_284197400.1">
    <property type="nucleotide sequence ID" value="NZ_BSOG01000004.1"/>
</dbReference>
<dbReference type="PROSITE" id="PS50110">
    <property type="entry name" value="RESPONSE_REGULATORY"/>
    <property type="match status" value="1"/>
</dbReference>
<dbReference type="PANTHER" id="PTHR48111">
    <property type="entry name" value="REGULATOR OF RPOS"/>
    <property type="match status" value="1"/>
</dbReference>
<dbReference type="Gene3D" id="3.40.50.2300">
    <property type="match status" value="1"/>
</dbReference>
<dbReference type="PROSITE" id="PS50930">
    <property type="entry name" value="HTH_LYTTR"/>
    <property type="match status" value="1"/>
</dbReference>
<proteinExistence type="predicted"/>
<comment type="caution">
    <text evidence="5">The sequence shown here is derived from an EMBL/GenBank/DDBJ whole genome shotgun (WGS) entry which is preliminary data.</text>
</comment>
<evidence type="ECO:0000259" key="3">
    <source>
        <dbReference type="PROSITE" id="PS50110"/>
    </source>
</evidence>
<feature type="modified residue" description="4-aspartylphosphate" evidence="2">
    <location>
        <position position="60"/>
    </location>
</feature>
<dbReference type="GO" id="GO:0003677">
    <property type="term" value="F:DNA binding"/>
    <property type="evidence" value="ECO:0007669"/>
    <property type="project" value="UniProtKB-KW"/>
</dbReference>